<name>A0A9N9Z0R9_9HYPO</name>
<proteinExistence type="predicted"/>
<gene>
    <name evidence="2" type="ORF">CSOL1703_00013204</name>
</gene>
<keyword evidence="1" id="KW-0732">Signal</keyword>
<sequence length="331" mass="34693">MWSALTLTTALLSLPSLVVGEAVKPTLLTQLSQDWRIENIAILPNSTLIIPNSYTGELFGINPLHGASGATPYFVTSLSPYSSAIFGLASPTSDTVAVTASNFIWNTGQVVNGTNAVHLITLTKSGPKAEVFPFPSAGWLNGLTSVPGAPHHLLIADCHAGSLLRLDTRTGSIKTVSMDPLFATVPSPTLSIGINGVHALDGFVYFTNTDQRLYGRLAIDKEGLAVGKPAEVITTGVNGSTFDDFALRSDHTGFLATGMGINGIEKVTETGKTEIVASWEYGSSEISQASSAVFGQTARDRGTLYFATAGSYFGSDIPGTGAQVFTLKKGC</sequence>
<dbReference type="InterPro" id="IPR011042">
    <property type="entry name" value="6-blade_b-propeller_TolB-like"/>
</dbReference>
<evidence type="ECO:0000313" key="3">
    <source>
        <dbReference type="Proteomes" id="UP000775872"/>
    </source>
</evidence>
<dbReference type="AlphaFoldDB" id="A0A9N9Z0R9"/>
<feature type="signal peptide" evidence="1">
    <location>
        <begin position="1"/>
        <end position="20"/>
    </location>
</feature>
<protein>
    <submittedName>
        <fullName evidence="2">Uncharacterized protein</fullName>
    </submittedName>
</protein>
<dbReference type="Gene3D" id="2.120.10.30">
    <property type="entry name" value="TolB, C-terminal domain"/>
    <property type="match status" value="1"/>
</dbReference>
<dbReference type="SUPFAM" id="SSF63829">
    <property type="entry name" value="Calcium-dependent phosphotriesterase"/>
    <property type="match status" value="1"/>
</dbReference>
<dbReference type="Proteomes" id="UP000775872">
    <property type="component" value="Unassembled WGS sequence"/>
</dbReference>
<dbReference type="InterPro" id="IPR052998">
    <property type="entry name" value="Hetero-Diels-Alderase-like"/>
</dbReference>
<feature type="chain" id="PRO_5040179034" evidence="1">
    <location>
        <begin position="21"/>
        <end position="331"/>
    </location>
</feature>
<evidence type="ECO:0000313" key="2">
    <source>
        <dbReference type="EMBL" id="CAH0046968.1"/>
    </source>
</evidence>
<keyword evidence="3" id="KW-1185">Reference proteome</keyword>
<evidence type="ECO:0000256" key="1">
    <source>
        <dbReference type="SAM" id="SignalP"/>
    </source>
</evidence>
<dbReference type="PANTHER" id="PTHR42060">
    <property type="entry name" value="NHL REPEAT-CONTAINING PROTEIN-RELATED"/>
    <property type="match status" value="1"/>
</dbReference>
<reference evidence="2" key="1">
    <citation type="submission" date="2021-10" db="EMBL/GenBank/DDBJ databases">
        <authorList>
            <person name="Piombo E."/>
        </authorList>
    </citation>
    <scope>NUCLEOTIDE SEQUENCE</scope>
</reference>
<accession>A0A9N9Z0R9</accession>
<comment type="caution">
    <text evidence="2">The sequence shown here is derived from an EMBL/GenBank/DDBJ whole genome shotgun (WGS) entry which is preliminary data.</text>
</comment>
<dbReference type="EMBL" id="CABFOC020000018">
    <property type="protein sequence ID" value="CAH0046968.1"/>
    <property type="molecule type" value="Genomic_DNA"/>
</dbReference>
<dbReference type="OrthoDB" id="9977941at2759"/>
<dbReference type="PANTHER" id="PTHR42060:SF3">
    <property type="entry name" value="SMP-30_GLUCONOLACTONASE_LRE-LIKE REGION DOMAIN-CONTAINING PROTEIN"/>
    <property type="match status" value="1"/>
</dbReference>
<organism evidence="2 3">
    <name type="scientific">Clonostachys solani</name>
    <dbReference type="NCBI Taxonomy" id="160281"/>
    <lineage>
        <taxon>Eukaryota</taxon>
        <taxon>Fungi</taxon>
        <taxon>Dikarya</taxon>
        <taxon>Ascomycota</taxon>
        <taxon>Pezizomycotina</taxon>
        <taxon>Sordariomycetes</taxon>
        <taxon>Hypocreomycetidae</taxon>
        <taxon>Hypocreales</taxon>
        <taxon>Bionectriaceae</taxon>
        <taxon>Clonostachys</taxon>
    </lineage>
</organism>